<feature type="signal peptide" evidence="1">
    <location>
        <begin position="1"/>
        <end position="18"/>
    </location>
</feature>
<keyword evidence="3" id="KW-1185">Reference proteome</keyword>
<dbReference type="AlphaFoldDB" id="A0A0A2MDX0"/>
<evidence type="ECO:0000313" key="3">
    <source>
        <dbReference type="Proteomes" id="UP000030111"/>
    </source>
</evidence>
<comment type="caution">
    <text evidence="2">The sequence shown here is derived from an EMBL/GenBank/DDBJ whole genome shotgun (WGS) entry which is preliminary data.</text>
</comment>
<dbReference type="OrthoDB" id="1377129at2"/>
<feature type="chain" id="PRO_5001992035" description="GLPGLI family protein" evidence="1">
    <location>
        <begin position="19"/>
        <end position="235"/>
    </location>
</feature>
<reference evidence="2 3" key="1">
    <citation type="submission" date="2013-09" db="EMBL/GenBank/DDBJ databases">
        <authorList>
            <person name="Zeng Z."/>
            <person name="Chen C."/>
        </authorList>
    </citation>
    <scope>NUCLEOTIDE SEQUENCE [LARGE SCALE GENOMIC DNA]</scope>
    <source>
        <strain evidence="2 3">WB 4.1-42</strain>
    </source>
</reference>
<dbReference type="RefSeq" id="WP_026990287.1">
    <property type="nucleotide sequence ID" value="NZ_AUGP01000017.1"/>
</dbReference>
<dbReference type="EMBL" id="JRLY01000039">
    <property type="protein sequence ID" value="KGO90877.1"/>
    <property type="molecule type" value="Genomic_DNA"/>
</dbReference>
<keyword evidence="1" id="KW-0732">Signal</keyword>
<evidence type="ECO:0000256" key="1">
    <source>
        <dbReference type="SAM" id="SignalP"/>
    </source>
</evidence>
<protein>
    <recommendedName>
        <fullName evidence="4">GLPGLI family protein</fullName>
    </recommendedName>
</protein>
<dbReference type="STRING" id="1121898.GCA_000422725_01403"/>
<accession>A0A0A2MDX0</accession>
<dbReference type="eggNOG" id="ENOG5032XIR">
    <property type="taxonomic scope" value="Bacteria"/>
</dbReference>
<proteinExistence type="predicted"/>
<gene>
    <name evidence="2" type="ORF">Q766_21025</name>
</gene>
<dbReference type="Proteomes" id="UP000030111">
    <property type="component" value="Unassembled WGS sequence"/>
</dbReference>
<evidence type="ECO:0008006" key="4">
    <source>
        <dbReference type="Google" id="ProtNLM"/>
    </source>
</evidence>
<evidence type="ECO:0000313" key="2">
    <source>
        <dbReference type="EMBL" id="KGO90877.1"/>
    </source>
</evidence>
<organism evidence="2 3">
    <name type="scientific">Flavobacterium subsaxonicum WB 4.1-42 = DSM 21790</name>
    <dbReference type="NCBI Taxonomy" id="1121898"/>
    <lineage>
        <taxon>Bacteria</taxon>
        <taxon>Pseudomonadati</taxon>
        <taxon>Bacteroidota</taxon>
        <taxon>Flavobacteriia</taxon>
        <taxon>Flavobacteriales</taxon>
        <taxon>Flavobacteriaceae</taxon>
        <taxon>Flavobacterium</taxon>
    </lineage>
</organism>
<sequence>MKQLYAFLLLVLSFNMYSQNYFEGIVEYNVEIKFPDHFKNSNGENIEDIDKLYDTLSNLKKLYYICKNGNYVITPKLNSKVKQLYLSKINTIYFFKDNLVVAANASVDLESTIGKKPTVELLTNESIVNGINCRVVKVAWKLGTYYYYYNSDFLKINNEPFKFHTYDMWNKYLEIAKCLPLKIIKEINGFSTTTLTFKKMKIKSIKNSVFNLPAMNENLELSRYKQPHEKVYIIE</sequence>
<name>A0A0A2MDX0_9FLAO</name>